<name>A0A0F6SI45_9BACT</name>
<proteinExistence type="predicted"/>
<dbReference type="Proteomes" id="UP000034883">
    <property type="component" value="Chromosome"/>
</dbReference>
<sequence length="269" mass="28449">MSLEREQIYAAWAPDGAPWSPWVKPVVFAVMERGRSTQVEPIDVSWAPAPIIETIGEDDGYRAAPERVHTPAKRRAALVIDLPATESVRTGISLVARGYRPIPVFNAAAGAPPGDVAHLVAGAIAAGTRTLESAALPLDAPPAFLLDSWRGTGIPTPGTYDGRWIVFPQDFPSARLLRAHGIERAIRRAAQTALDDDLAHVLHGWKDGGVEILGSTPGDASERALDVRPPPGYRSLVRRALAVLGLRRSAAGGFGGIVPVPSEGGSGYS</sequence>
<organism evidence="1 2">
    <name type="scientific">Sandaracinus amylolyticus</name>
    <dbReference type="NCBI Taxonomy" id="927083"/>
    <lineage>
        <taxon>Bacteria</taxon>
        <taxon>Pseudomonadati</taxon>
        <taxon>Myxococcota</taxon>
        <taxon>Polyangia</taxon>
        <taxon>Polyangiales</taxon>
        <taxon>Sandaracinaceae</taxon>
        <taxon>Sandaracinus</taxon>
    </lineage>
</organism>
<dbReference type="EMBL" id="CP011125">
    <property type="protein sequence ID" value="AKF11554.1"/>
    <property type="molecule type" value="Genomic_DNA"/>
</dbReference>
<evidence type="ECO:0000313" key="1">
    <source>
        <dbReference type="EMBL" id="AKF11554.1"/>
    </source>
</evidence>
<dbReference type="KEGG" id="samy:DB32_008703"/>
<evidence type="ECO:0000313" key="2">
    <source>
        <dbReference type="Proteomes" id="UP000034883"/>
    </source>
</evidence>
<accession>A0A0F6SI45</accession>
<dbReference type="OrthoDB" id="5512121at2"/>
<gene>
    <name evidence="1" type="ORF">DB32_008703</name>
</gene>
<dbReference type="RefSeq" id="WP_053238408.1">
    <property type="nucleotide sequence ID" value="NZ_CP011125.1"/>
</dbReference>
<dbReference type="STRING" id="927083.DB32_008703"/>
<dbReference type="AlphaFoldDB" id="A0A0F6SI45"/>
<reference evidence="1 2" key="1">
    <citation type="submission" date="2015-03" db="EMBL/GenBank/DDBJ databases">
        <title>Genome assembly of Sandaracinus amylolyticus DSM 53668.</title>
        <authorList>
            <person name="Sharma G."/>
            <person name="Subramanian S."/>
        </authorList>
    </citation>
    <scope>NUCLEOTIDE SEQUENCE [LARGE SCALE GENOMIC DNA]</scope>
    <source>
        <strain evidence="1 2">DSM 53668</strain>
    </source>
</reference>
<protein>
    <submittedName>
        <fullName evidence="1">Uncharacterized protein</fullName>
    </submittedName>
</protein>
<keyword evidence="2" id="KW-1185">Reference proteome</keyword>